<reference evidence="1 2" key="1">
    <citation type="journal article" date="2020" name="ISME J.">
        <title>Comparative genomics reveals insights into cyanobacterial evolution and habitat adaptation.</title>
        <authorList>
            <person name="Chen M.Y."/>
            <person name="Teng W.K."/>
            <person name="Zhao L."/>
            <person name="Hu C.X."/>
            <person name="Zhou Y.K."/>
            <person name="Han B.P."/>
            <person name="Song L.R."/>
            <person name="Shu W.S."/>
        </authorList>
    </citation>
    <scope>NUCLEOTIDE SEQUENCE [LARGE SCALE GENOMIC DNA]</scope>
    <source>
        <strain evidence="1 2">FACHB-1050</strain>
    </source>
</reference>
<dbReference type="Gene3D" id="1.20.1220.20">
    <property type="entry name" value="Uncharcterised protein PF01724"/>
    <property type="match status" value="1"/>
</dbReference>
<dbReference type="PANTHER" id="PTHR34235">
    <property type="entry name" value="SLR1203 PROTEIN-RELATED"/>
    <property type="match status" value="1"/>
</dbReference>
<name>A0ABR8C9J8_9CYAN</name>
<dbReference type="InterPro" id="IPR002636">
    <property type="entry name" value="DUF29"/>
</dbReference>
<protein>
    <submittedName>
        <fullName evidence="1">DUF29 domain-containing protein</fullName>
    </submittedName>
</protein>
<keyword evidence="2" id="KW-1185">Reference proteome</keyword>
<dbReference type="EMBL" id="JACJQY010000015">
    <property type="protein sequence ID" value="MBD2317453.1"/>
    <property type="molecule type" value="Genomic_DNA"/>
</dbReference>
<evidence type="ECO:0000313" key="2">
    <source>
        <dbReference type="Proteomes" id="UP000618445"/>
    </source>
</evidence>
<dbReference type="Proteomes" id="UP000618445">
    <property type="component" value="Unassembled WGS sequence"/>
</dbReference>
<comment type="caution">
    <text evidence="1">The sequence shown here is derived from an EMBL/GenBank/DDBJ whole genome shotgun (WGS) entry which is preliminary data.</text>
</comment>
<evidence type="ECO:0000313" key="1">
    <source>
        <dbReference type="EMBL" id="MBD2317453.1"/>
    </source>
</evidence>
<dbReference type="Pfam" id="PF01724">
    <property type="entry name" value="DUF29"/>
    <property type="match status" value="1"/>
</dbReference>
<proteinExistence type="predicted"/>
<accession>A0ABR8C9J8</accession>
<dbReference type="RefSeq" id="WP_190578293.1">
    <property type="nucleotide sequence ID" value="NZ_CAWPQU010000007.1"/>
</dbReference>
<dbReference type="PANTHER" id="PTHR34235:SF4">
    <property type="entry name" value="SLR0291 PROTEIN"/>
    <property type="match status" value="1"/>
</dbReference>
<sequence>MTQSLIPTKLPTLYDCDFLLWTEETIAHLQTGDFKQLDIANLIEEIDSLGKAQKNAFKGQIRALIEHIMKRCYVNIPIEYHGWERTIRNIRPEIEDLMETSPSLQNDYQKILDPVYQQCLKKLRPEYKSTKFPDTWEFTRSLDDLLNLDFWA</sequence>
<gene>
    <name evidence="1" type="ORF">H6G05_11430</name>
</gene>
<organism evidence="1 2">
    <name type="scientific">Phormidium tenue FACHB-1050</name>
    <dbReference type="NCBI Taxonomy" id="2692857"/>
    <lineage>
        <taxon>Bacteria</taxon>
        <taxon>Bacillati</taxon>
        <taxon>Cyanobacteriota</taxon>
        <taxon>Cyanophyceae</taxon>
        <taxon>Oscillatoriophycideae</taxon>
        <taxon>Oscillatoriales</taxon>
        <taxon>Oscillatoriaceae</taxon>
        <taxon>Phormidium</taxon>
    </lineage>
</organism>